<reference evidence="1" key="1">
    <citation type="submission" date="2022-04" db="EMBL/GenBank/DDBJ databases">
        <title>Jade perch genome.</title>
        <authorList>
            <person name="Chao B."/>
        </authorList>
    </citation>
    <scope>NUCLEOTIDE SEQUENCE</scope>
    <source>
        <strain evidence="1">CB-2022</strain>
    </source>
</reference>
<protein>
    <submittedName>
        <fullName evidence="1">Uncharacterized protein</fullName>
    </submittedName>
</protein>
<dbReference type="Proteomes" id="UP000831701">
    <property type="component" value="Chromosome 15"/>
</dbReference>
<gene>
    <name evidence="1" type="ORF">L3Q82_012447</name>
</gene>
<accession>A0ACB8W4G8</accession>
<comment type="caution">
    <text evidence="1">The sequence shown here is derived from an EMBL/GenBank/DDBJ whole genome shotgun (WGS) entry which is preliminary data.</text>
</comment>
<evidence type="ECO:0000313" key="1">
    <source>
        <dbReference type="EMBL" id="KAI3362122.1"/>
    </source>
</evidence>
<proteinExistence type="predicted"/>
<organism evidence="1 2">
    <name type="scientific">Scortum barcoo</name>
    <name type="common">barcoo grunter</name>
    <dbReference type="NCBI Taxonomy" id="214431"/>
    <lineage>
        <taxon>Eukaryota</taxon>
        <taxon>Metazoa</taxon>
        <taxon>Chordata</taxon>
        <taxon>Craniata</taxon>
        <taxon>Vertebrata</taxon>
        <taxon>Euteleostomi</taxon>
        <taxon>Actinopterygii</taxon>
        <taxon>Neopterygii</taxon>
        <taxon>Teleostei</taxon>
        <taxon>Neoteleostei</taxon>
        <taxon>Acanthomorphata</taxon>
        <taxon>Eupercaria</taxon>
        <taxon>Centrarchiformes</taxon>
        <taxon>Terapontoidei</taxon>
        <taxon>Terapontidae</taxon>
        <taxon>Scortum</taxon>
    </lineage>
</organism>
<dbReference type="EMBL" id="CM041545">
    <property type="protein sequence ID" value="KAI3362122.1"/>
    <property type="molecule type" value="Genomic_DNA"/>
</dbReference>
<sequence>MCALSVAVRRALCSVREPILRMTIHNGTARDCCQSASKRNGLRWDLSPAEIRTMTDSLINRVKEVYDDIGALKIEHVSVENTLKALADVKLDYASSRHVLDFPQYVCASKEVRTASTEADKKLSEFDVEISMREDVFKRITALQKKLQGNLPPEEKRFLDRLFTLGKRKGLHLSKDVQEEIKRISKLISELSIEFNKNLNEDNTFLVFSERELGGLADSFLNGLDKTADGQYKVTLEYPHYYPLMKRCHNPETRRKMETAFHSRCKEENTAILEQLIQLRAKVADLLGYSSHADYVLEINMAKNASNVSDFLDTFYETLKPVGVKERKYILALKKRECLMKGYQFDGQINAWDLPYYMNQVEQCKFAVNKDKLIEYFPLDVVTEGLLGIYQELLGLTFAEVERAHVWHENVKLYSVQDTETGEEIGQFYLDLHPREGKYGHAACFGLQPGCKGPDGKRRLPVAAMVANFTKPRKGWPSLLQHHEVETYFHEFGHVMHELCSKTTFSEFSGTLVETDFVEVPSQMLENWVWEKEPLRRMSRHYKDGTPIPDSLLDKLISSRVANTGLMNLRQVVLSKVDQSLHTSPRADTAEVFANLCRDILGVPATPGTNMTASFSHLAGGYDGQYYSYLWSEVYSMDIFFSRFKKEDIMNPKCLRMSKRSLFVRLVPCRCLRGEEEAVTSLDYSHCSLETVPKEIFSFEKTLQELYLDANQIEELPKQLFNCQLLHRLSMPDNDLTVLPAAIANLINLRELDVSKNSIQEFPENIKNCKVLAIVEASVNPISKLPEGFTQLLSLTQLYLNDAFLEFLPASFGRSLLADKPVKEIVFFPLNNAMRLTKLQILELRENQLKMLPKSMHKLTQLERLDLGSNEFTEVPEVLEQLTGIKELWMDGNRLTFLPGMLGTLKQLVYLDVSKNNLDMVDEQICGCENLQDLLLSNNALTQLPGSIGSLKKLTALKVDENQLMYLPDSIGGLTSLDELDCSFNEIEALPSTIGQCVNIRTFAADHNFLSQLPPEASMRITMGNWKNATVLFLHSNKLESLPEEMGDMQKLKVINLSNNKLKNLPYSFTKLNQMTAMWLSENQSKPLIPLQKEEDPETQRTVLTNYMFPQQIRTEDYIPNSDSESFNPALWEEQRKHRAQVAFECDEDKDERETPPREGNLKRYPTPYPDELKNMVKTAQSVAHRLKEDESSYESGKDAKPIERNHIGVQDVGVKVIEAPCSNGMAAEMEGQESTNTCAQNPSAPESKDTSESYSSQKVPLKSSGGSLMNHEDTLEDSEELSDEEEEMKIAEMRPPLIEISINQPKVVTLSKDKKDDADSLLDETVANSNQNNSNCSSPSRMSDSVSLTTDSSQDNSLCTPEREAKMTFLPKSQQEDENMNQPKDTTPLLHNGNGSETSLQTLLKTQQSPPEKVGDYDLSMEARLAFIEKGINNGMGETYTKWDQINMNVSKLPTDNMVQLDEVDKTKNVSVTQEDMGGKQGFSNDNMEHFLNGNQHVSDCINSVGNKSQATRVETSAVHVALTGVTASSDMSLSRSTEELSPEKRCHPPQVMKSHSVSNIETGGMKLYSFDGDSDGDYDTAGMMRMAGGGPGPGAQGQSIVRSKSASQLLNDQTLQVYSGSSASSSDLLSSSKAPTSTSRYPVSSSMAMGIPPPQYNIQYTSSAMPKDGLWAQRTAMPPEHQSYLPPPPPPHSLANTNYSNRSSSSSSSVQLRNQAPPYPLQPQQRGPPMGSKPSGDMWAKERLHSTGGQSRSSTLQRQSSTASTASMGDTRRMQVPDGDYMTYRDIHTLARGPLAMSQAMQRPLSARTYSIDVPGASRPLSARPQPHELPERTMSVSDFNYQHSSPSKRPNARVKSEHSLLDGPGQVSGGVGAGRVPSDWRDQVMRHIEAKKMEKNALCRSYNSNNAPLSWSHYGSCRDMHASQGSLVFSAREGQPYGALGFCDDVFGPQGQQSYTMDPHRKVPLMNGQMGPSVRPQMSQAPMARHPSREQLIDYLMLKVSHQPQGPPRTAHEALQQEIRVKVEKNPELGFSISGGVGGRGNPFHPDDNGIFVTRVQPEGPASKILQPGDKIIQANGYSFVNIDHGNAVSLLKTFPNTVDLTIIREMQA</sequence>
<evidence type="ECO:0000313" key="2">
    <source>
        <dbReference type="Proteomes" id="UP000831701"/>
    </source>
</evidence>
<keyword evidence="2" id="KW-1185">Reference proteome</keyword>
<name>A0ACB8W4G8_9TELE</name>